<gene>
    <name evidence="1" type="ORF">J2S59_000283</name>
</gene>
<name>A0ABT9NJ73_9ACTN</name>
<comment type="caution">
    <text evidence="1">The sequence shown here is derived from an EMBL/GenBank/DDBJ whole genome shotgun (WGS) entry which is preliminary data.</text>
</comment>
<dbReference type="Proteomes" id="UP001240447">
    <property type="component" value="Unassembled WGS sequence"/>
</dbReference>
<keyword evidence="2" id="KW-1185">Reference proteome</keyword>
<reference evidence="1 2" key="1">
    <citation type="submission" date="2023-07" db="EMBL/GenBank/DDBJ databases">
        <title>Sequencing the genomes of 1000 actinobacteria strains.</title>
        <authorList>
            <person name="Klenk H.-P."/>
        </authorList>
    </citation>
    <scope>NUCLEOTIDE SEQUENCE [LARGE SCALE GENOMIC DNA]</scope>
    <source>
        <strain evidence="1 2">GD13</strain>
    </source>
</reference>
<evidence type="ECO:0000313" key="1">
    <source>
        <dbReference type="EMBL" id="MDP9820474.1"/>
    </source>
</evidence>
<protein>
    <submittedName>
        <fullName evidence="1">Uncharacterized protein</fullName>
    </submittedName>
</protein>
<organism evidence="1 2">
    <name type="scientific">Nocardioides massiliensis</name>
    <dbReference type="NCBI Taxonomy" id="1325935"/>
    <lineage>
        <taxon>Bacteria</taxon>
        <taxon>Bacillati</taxon>
        <taxon>Actinomycetota</taxon>
        <taxon>Actinomycetes</taxon>
        <taxon>Propionibacteriales</taxon>
        <taxon>Nocardioidaceae</taxon>
        <taxon>Nocardioides</taxon>
    </lineage>
</organism>
<accession>A0ABT9NJ73</accession>
<dbReference type="EMBL" id="JAUSQM010000001">
    <property type="protein sequence ID" value="MDP9820474.1"/>
    <property type="molecule type" value="Genomic_DNA"/>
</dbReference>
<evidence type="ECO:0000313" key="2">
    <source>
        <dbReference type="Proteomes" id="UP001240447"/>
    </source>
</evidence>
<proteinExistence type="predicted"/>
<dbReference type="RefSeq" id="WP_181641485.1">
    <property type="nucleotide sequence ID" value="NZ_CCXJ01000051.1"/>
</dbReference>
<sequence length="92" mass="10161">MEDDLTEPDTLQDAIRGAVDQWCIRNGGMALALIAAVDLIDPDGVPLLSVTQMPDQLTHRSMGLTAYLTEWYRDDASTEMVTAAYGVWEDDD</sequence>